<name>A0A951P7Y8_9CYAN</name>
<evidence type="ECO:0000256" key="3">
    <source>
        <dbReference type="ARBA" id="ARBA00022692"/>
    </source>
</evidence>
<dbReference type="GO" id="GO:0005886">
    <property type="term" value="C:plasma membrane"/>
    <property type="evidence" value="ECO:0007669"/>
    <property type="project" value="UniProtKB-SubCell"/>
</dbReference>
<protein>
    <submittedName>
        <fullName evidence="9">Type IV secretion system DNA-binding domain-containing protein</fullName>
    </submittedName>
</protein>
<dbReference type="CDD" id="cd01127">
    <property type="entry name" value="TrwB_TraG_TraD_VirD4"/>
    <property type="match status" value="1"/>
</dbReference>
<dbReference type="Pfam" id="PF10412">
    <property type="entry name" value="TrwB_AAD_bind"/>
    <property type="match status" value="1"/>
</dbReference>
<evidence type="ECO:0000256" key="1">
    <source>
        <dbReference type="ARBA" id="ARBA00004651"/>
    </source>
</evidence>
<reference evidence="9" key="2">
    <citation type="journal article" date="2022" name="Microbiol. Resour. Announc.">
        <title>Metagenome Sequencing to Explore Phylogenomics of Terrestrial Cyanobacteria.</title>
        <authorList>
            <person name="Ward R.D."/>
            <person name="Stajich J.E."/>
            <person name="Johansen J.R."/>
            <person name="Huntemann M."/>
            <person name="Clum A."/>
            <person name="Foster B."/>
            <person name="Foster B."/>
            <person name="Roux S."/>
            <person name="Palaniappan K."/>
            <person name="Varghese N."/>
            <person name="Mukherjee S."/>
            <person name="Reddy T.B.K."/>
            <person name="Daum C."/>
            <person name="Copeland A."/>
            <person name="Chen I.A."/>
            <person name="Ivanova N.N."/>
            <person name="Kyrpides N.C."/>
            <person name="Shapiro N."/>
            <person name="Eloe-Fadrosh E.A."/>
            <person name="Pietrasiak N."/>
        </authorList>
    </citation>
    <scope>NUCLEOTIDE SEQUENCE</scope>
    <source>
        <strain evidence="9">GSE-TBD4-15B</strain>
    </source>
</reference>
<evidence type="ECO:0000256" key="7">
    <source>
        <dbReference type="SAM" id="Phobius"/>
    </source>
</evidence>
<dbReference type="GO" id="GO:0003677">
    <property type="term" value="F:DNA binding"/>
    <property type="evidence" value="ECO:0007669"/>
    <property type="project" value="UniProtKB-KW"/>
</dbReference>
<dbReference type="PANTHER" id="PTHR37937:SF1">
    <property type="entry name" value="CONJUGATIVE TRANSFER: DNA TRANSPORT"/>
    <property type="match status" value="1"/>
</dbReference>
<evidence type="ECO:0000313" key="10">
    <source>
        <dbReference type="Proteomes" id="UP000707356"/>
    </source>
</evidence>
<keyword evidence="5 7" id="KW-0472">Membrane</keyword>
<organism evidence="9 10">
    <name type="scientific">Pegethrix bostrychoides GSE-TBD4-15B</name>
    <dbReference type="NCBI Taxonomy" id="2839662"/>
    <lineage>
        <taxon>Bacteria</taxon>
        <taxon>Bacillati</taxon>
        <taxon>Cyanobacteriota</taxon>
        <taxon>Cyanophyceae</taxon>
        <taxon>Oculatellales</taxon>
        <taxon>Oculatellaceae</taxon>
        <taxon>Pegethrix</taxon>
    </lineage>
</organism>
<evidence type="ECO:0000256" key="4">
    <source>
        <dbReference type="ARBA" id="ARBA00022989"/>
    </source>
</evidence>
<comment type="caution">
    <text evidence="9">The sequence shown here is derived from an EMBL/GenBank/DDBJ whole genome shotgun (WGS) entry which is preliminary data.</text>
</comment>
<evidence type="ECO:0000256" key="2">
    <source>
        <dbReference type="ARBA" id="ARBA00022475"/>
    </source>
</evidence>
<sequence>MGVEPYKKWELVLIPALTICIEIIAVVFWNKSHESIYKALHIHQEILGAYFFGLFRYVERTVFTFYGIAVLFIEVKVLDSRVFNDAYGSHQKAQVICKLILWLMSPLLLSCLAFILLRQVTSSEASFVISFLIIIFVCTGQVLVIQSKKKNKSLIRGAYLLSFDEAKKVSQKLVTNDPHPIFFGGLYLPSKAARHHSLIVGEPGSGKSKSIQMLMESSLCWIGKGFNHRAIIYDPKRNSRSILAGMKLDCEVHILDAFDKRCVAWDIAKDVTDPDVARTIAEALIPEEKGTTQPYFRDTAALVVCAVMQALAVKCPYEWSLRDLVLIMRSSESIKAFVSSVPETEHYVAQHCAKLNQTFQGVLSQAAGKIDWLTSVAAAWEHASSKISFSEWVLEDESILLFGSDKLRRVAMAELNRMMLTYLSLATLRLPDDENRRNWFFLDEFTSLGKINDLKELLYQGRSKGACVLIAFQEISQLTEHYGEEGQRIVTANTANKMMLRGTDPNTQKWNQSFFGVQEKYEASHSKNFSLFGQRATWGETESVRERSLVLPSEFGMLPLASREQGILGYAKNPWIGSYKFKVSGAVVDRLSVPDSDVADFCERDAGERKIQPLTEGELGKLFRKSEQASPKNIQRAERSDESKKGRLFESFRRIEKRDAERRAQRDKSRSFR</sequence>
<feature type="transmembrane region" description="Helical" evidence="7">
    <location>
        <begin position="61"/>
        <end position="78"/>
    </location>
</feature>
<feature type="region of interest" description="Disordered" evidence="6">
    <location>
        <begin position="622"/>
        <end position="645"/>
    </location>
</feature>
<evidence type="ECO:0000259" key="8">
    <source>
        <dbReference type="Pfam" id="PF10412"/>
    </source>
</evidence>
<dbReference type="InterPro" id="IPR027417">
    <property type="entry name" value="P-loop_NTPase"/>
</dbReference>
<comment type="subcellular location">
    <subcellularLocation>
        <location evidence="1">Cell membrane</location>
        <topology evidence="1">Multi-pass membrane protein</topology>
    </subcellularLocation>
</comment>
<dbReference type="PANTHER" id="PTHR37937">
    <property type="entry name" value="CONJUGATIVE TRANSFER: DNA TRANSPORT"/>
    <property type="match status" value="1"/>
</dbReference>
<dbReference type="AlphaFoldDB" id="A0A951P7Y8"/>
<dbReference type="InterPro" id="IPR051539">
    <property type="entry name" value="T4SS-coupling_protein"/>
</dbReference>
<dbReference type="Proteomes" id="UP000707356">
    <property type="component" value="Unassembled WGS sequence"/>
</dbReference>
<dbReference type="EMBL" id="JAHHHV010000018">
    <property type="protein sequence ID" value="MBW4464678.1"/>
    <property type="molecule type" value="Genomic_DNA"/>
</dbReference>
<feature type="domain" description="Type IV secretion system coupling protein TraD DNA-binding" evidence="8">
    <location>
        <begin position="182"/>
        <end position="567"/>
    </location>
</feature>
<proteinExistence type="predicted"/>
<dbReference type="Gene3D" id="3.40.50.300">
    <property type="entry name" value="P-loop containing nucleotide triphosphate hydrolases"/>
    <property type="match status" value="2"/>
</dbReference>
<evidence type="ECO:0000256" key="5">
    <source>
        <dbReference type="ARBA" id="ARBA00023136"/>
    </source>
</evidence>
<accession>A0A951P7Y8</accession>
<dbReference type="InterPro" id="IPR019476">
    <property type="entry name" value="T4SS_TraD_DNA-bd"/>
</dbReference>
<feature type="compositionally biased region" description="Basic and acidic residues" evidence="6">
    <location>
        <begin position="635"/>
        <end position="645"/>
    </location>
</feature>
<evidence type="ECO:0000313" key="9">
    <source>
        <dbReference type="EMBL" id="MBW4464678.1"/>
    </source>
</evidence>
<feature type="transmembrane region" description="Helical" evidence="7">
    <location>
        <begin position="12"/>
        <end position="29"/>
    </location>
</feature>
<keyword evidence="3 7" id="KW-0812">Transmembrane</keyword>
<feature type="transmembrane region" description="Helical" evidence="7">
    <location>
        <begin position="99"/>
        <end position="119"/>
    </location>
</feature>
<keyword evidence="9" id="KW-0238">DNA-binding</keyword>
<dbReference type="SUPFAM" id="SSF52540">
    <property type="entry name" value="P-loop containing nucleoside triphosphate hydrolases"/>
    <property type="match status" value="1"/>
</dbReference>
<keyword evidence="4 7" id="KW-1133">Transmembrane helix</keyword>
<reference evidence="9" key="1">
    <citation type="submission" date="2021-05" db="EMBL/GenBank/DDBJ databases">
        <authorList>
            <person name="Pietrasiak N."/>
            <person name="Ward R."/>
            <person name="Stajich J.E."/>
            <person name="Kurbessoian T."/>
        </authorList>
    </citation>
    <scope>NUCLEOTIDE SEQUENCE</scope>
    <source>
        <strain evidence="9">GSE-TBD4-15B</strain>
    </source>
</reference>
<feature type="transmembrane region" description="Helical" evidence="7">
    <location>
        <begin position="125"/>
        <end position="145"/>
    </location>
</feature>
<evidence type="ECO:0000256" key="6">
    <source>
        <dbReference type="SAM" id="MobiDB-lite"/>
    </source>
</evidence>
<keyword evidence="2" id="KW-1003">Cell membrane</keyword>
<gene>
    <name evidence="9" type="ORF">KME07_04465</name>
</gene>